<sequence>MRVPLACFGLCQASMERRIETEEFGGKGRASIPAGSTFSIKFFDALSISSLIMATDGGWAGSSTLKVAVYTNGRLDQAFPSADTCFEIDQYAVGSCPGGSSGNIVVTCNNWVMDCPILYWSNDESSNTCAPPDPEPEPEPEPEPQPSPSSSSSLPSLPPELPPLSNTTCDAASLMQDVELFGDALSMDGVPAVQPVDGWEECCATCADLPECKAW</sequence>
<name>A0AAD5DZT3_9CHLO</name>
<proteinExistence type="predicted"/>
<dbReference type="AlphaFoldDB" id="A0AAD5DZT3"/>
<organism evidence="2 3">
    <name type="scientific">Chlorella ohadii</name>
    <dbReference type="NCBI Taxonomy" id="2649997"/>
    <lineage>
        <taxon>Eukaryota</taxon>
        <taxon>Viridiplantae</taxon>
        <taxon>Chlorophyta</taxon>
        <taxon>core chlorophytes</taxon>
        <taxon>Trebouxiophyceae</taxon>
        <taxon>Chlorellales</taxon>
        <taxon>Chlorellaceae</taxon>
        <taxon>Chlorella clade</taxon>
        <taxon>Chlorella</taxon>
    </lineage>
</organism>
<keyword evidence="3" id="KW-1185">Reference proteome</keyword>
<evidence type="ECO:0000313" key="3">
    <source>
        <dbReference type="Proteomes" id="UP001205105"/>
    </source>
</evidence>
<evidence type="ECO:0000313" key="2">
    <source>
        <dbReference type="EMBL" id="KAI7845431.1"/>
    </source>
</evidence>
<comment type="caution">
    <text evidence="2">The sequence shown here is derived from an EMBL/GenBank/DDBJ whole genome shotgun (WGS) entry which is preliminary data.</text>
</comment>
<gene>
    <name evidence="2" type="ORF">COHA_000984</name>
</gene>
<reference evidence="2" key="1">
    <citation type="submission" date="2020-11" db="EMBL/GenBank/DDBJ databases">
        <title>Chlorella ohadii genome sequencing and assembly.</title>
        <authorList>
            <person name="Murik O."/>
            <person name="Treves H."/>
            <person name="Kedem I."/>
            <person name="Shotland Y."/>
            <person name="Kaplan A."/>
        </authorList>
    </citation>
    <scope>NUCLEOTIDE SEQUENCE</scope>
    <source>
        <strain evidence="2">1</strain>
    </source>
</reference>
<evidence type="ECO:0000256" key="1">
    <source>
        <dbReference type="SAM" id="MobiDB-lite"/>
    </source>
</evidence>
<dbReference type="Proteomes" id="UP001205105">
    <property type="component" value="Unassembled WGS sequence"/>
</dbReference>
<accession>A0AAD5DZT3</accession>
<feature type="region of interest" description="Disordered" evidence="1">
    <location>
        <begin position="124"/>
        <end position="168"/>
    </location>
</feature>
<protein>
    <submittedName>
        <fullName evidence="2">Uncharacterized protein</fullName>
    </submittedName>
</protein>
<dbReference type="EMBL" id="JADXDR010000017">
    <property type="protein sequence ID" value="KAI7845431.1"/>
    <property type="molecule type" value="Genomic_DNA"/>
</dbReference>